<organism evidence="1 2">
    <name type="scientific">Spiromyces aspiralis</name>
    <dbReference type="NCBI Taxonomy" id="68401"/>
    <lineage>
        <taxon>Eukaryota</taxon>
        <taxon>Fungi</taxon>
        <taxon>Fungi incertae sedis</taxon>
        <taxon>Zoopagomycota</taxon>
        <taxon>Kickxellomycotina</taxon>
        <taxon>Kickxellomycetes</taxon>
        <taxon>Kickxellales</taxon>
        <taxon>Kickxellaceae</taxon>
        <taxon>Spiromyces</taxon>
    </lineage>
</organism>
<evidence type="ECO:0000313" key="2">
    <source>
        <dbReference type="Proteomes" id="UP001145114"/>
    </source>
</evidence>
<proteinExistence type="predicted"/>
<sequence length="270" mass="29535">GHKSRVWDLCADRPGATLFSASGDRTVRVWDIRDVRNPQCTSVIEGCGGDVYSVALTPYESHLVAGGYDRTIRLYDRATGRVVQTFAGHELSVTKAVCNPLGNLVVSGAKDHTIRFWDILSGTCVNKVQTHLGEVTSVAINEASTQLLSSSKDNSNRLWDLRTLKQHRKLKGHQNTSKNFIRSRFAKSSLVVGGSEDGLVYVWDQNTGALAQRLEGHTGIVYDVCWDGHRGLLCSASDDCTLRTWHTDFKSGGDNGNGTTSRDGEVEVPV</sequence>
<dbReference type="EMBL" id="JAMZIH010007717">
    <property type="protein sequence ID" value="KAJ1672862.1"/>
    <property type="molecule type" value="Genomic_DNA"/>
</dbReference>
<protein>
    <submittedName>
        <fullName evidence="1">Uncharacterized protein</fullName>
    </submittedName>
</protein>
<accession>A0ACC1H914</accession>
<feature type="non-terminal residue" evidence="1">
    <location>
        <position position="1"/>
    </location>
</feature>
<reference evidence="1" key="1">
    <citation type="submission" date="2022-06" db="EMBL/GenBank/DDBJ databases">
        <title>Phylogenomic reconstructions and comparative analyses of Kickxellomycotina fungi.</title>
        <authorList>
            <person name="Reynolds N.K."/>
            <person name="Stajich J.E."/>
            <person name="Barry K."/>
            <person name="Grigoriev I.V."/>
            <person name="Crous P."/>
            <person name="Smith M.E."/>
        </authorList>
    </citation>
    <scope>NUCLEOTIDE SEQUENCE</scope>
    <source>
        <strain evidence="1">RSA 2271</strain>
    </source>
</reference>
<dbReference type="Proteomes" id="UP001145114">
    <property type="component" value="Unassembled WGS sequence"/>
</dbReference>
<comment type="caution">
    <text evidence="1">The sequence shown here is derived from an EMBL/GenBank/DDBJ whole genome shotgun (WGS) entry which is preliminary data.</text>
</comment>
<keyword evidence="2" id="KW-1185">Reference proteome</keyword>
<evidence type="ECO:0000313" key="1">
    <source>
        <dbReference type="EMBL" id="KAJ1672862.1"/>
    </source>
</evidence>
<name>A0ACC1H914_9FUNG</name>
<gene>
    <name evidence="1" type="ORF">EV182_006342</name>
</gene>